<keyword evidence="3" id="KW-1185">Reference proteome</keyword>
<dbReference type="EMBL" id="BAAALD010000010">
    <property type="protein sequence ID" value="GAA1075537.1"/>
    <property type="molecule type" value="Genomic_DNA"/>
</dbReference>
<organism evidence="2 3">
    <name type="scientific">Kitasatospora arboriphila</name>
    <dbReference type="NCBI Taxonomy" id="258052"/>
    <lineage>
        <taxon>Bacteria</taxon>
        <taxon>Bacillati</taxon>
        <taxon>Actinomycetota</taxon>
        <taxon>Actinomycetes</taxon>
        <taxon>Kitasatosporales</taxon>
        <taxon>Streptomycetaceae</taxon>
        <taxon>Kitasatospora</taxon>
    </lineage>
</organism>
<reference evidence="2 3" key="1">
    <citation type="journal article" date="2019" name="Int. J. Syst. Evol. Microbiol.">
        <title>The Global Catalogue of Microorganisms (GCM) 10K type strain sequencing project: providing services to taxonomists for standard genome sequencing and annotation.</title>
        <authorList>
            <consortium name="The Broad Institute Genomics Platform"/>
            <consortium name="The Broad Institute Genome Sequencing Center for Infectious Disease"/>
            <person name="Wu L."/>
            <person name="Ma J."/>
        </authorList>
    </citation>
    <scope>NUCLEOTIDE SEQUENCE [LARGE SCALE GENOMIC DNA]</scope>
    <source>
        <strain evidence="2 3">JCM 13002</strain>
    </source>
</reference>
<accession>A0ABN1TCX3</accession>
<dbReference type="Proteomes" id="UP001499987">
    <property type="component" value="Unassembled WGS sequence"/>
</dbReference>
<evidence type="ECO:0000313" key="2">
    <source>
        <dbReference type="EMBL" id="GAA1075537.1"/>
    </source>
</evidence>
<comment type="caution">
    <text evidence="2">The sequence shown here is derived from an EMBL/GenBank/DDBJ whole genome shotgun (WGS) entry which is preliminary data.</text>
</comment>
<name>A0ABN1TCX3_9ACTN</name>
<evidence type="ECO:0000256" key="1">
    <source>
        <dbReference type="SAM" id="MobiDB-lite"/>
    </source>
</evidence>
<feature type="compositionally biased region" description="Basic and acidic residues" evidence="1">
    <location>
        <begin position="1"/>
        <end position="22"/>
    </location>
</feature>
<feature type="region of interest" description="Disordered" evidence="1">
    <location>
        <begin position="1"/>
        <end position="29"/>
    </location>
</feature>
<protein>
    <submittedName>
        <fullName evidence="2">Uncharacterized protein</fullName>
    </submittedName>
</protein>
<proteinExistence type="predicted"/>
<sequence length="83" mass="8938">MHPDEHLAGAGDRADGLGRDEDVGGAEGLLDDGAQGVLLVAAGVRRDGPADRFGVHRRNHVRDDEWLIDSIRCPIVSRWWAGG</sequence>
<gene>
    <name evidence="2" type="ORF">GCM10009663_15840</name>
</gene>
<evidence type="ECO:0000313" key="3">
    <source>
        <dbReference type="Proteomes" id="UP001499987"/>
    </source>
</evidence>